<sequence length="102" mass="11509">MCAVAKEVLCGNEIMFCKVVEIDSVLQKEEYILITGKVLSPDKIPLSNAAIKVFSIDDRYTPAKKKYIGVTFSDEKGRYGISIPRNLNVSYEFKAYGCIYQE</sequence>
<dbReference type="STRING" id="394958.BGI42_06515"/>
<dbReference type="AlphaFoldDB" id="A0A1D7XJY8"/>
<gene>
    <name evidence="1" type="ORF">BGI42_06515</name>
</gene>
<keyword evidence="1" id="KW-0378">Hydrolase</keyword>
<organism evidence="1 2">
    <name type="scientific">Clostridium taeniosporum</name>
    <dbReference type="NCBI Taxonomy" id="394958"/>
    <lineage>
        <taxon>Bacteria</taxon>
        <taxon>Bacillati</taxon>
        <taxon>Bacillota</taxon>
        <taxon>Clostridia</taxon>
        <taxon>Eubacteriales</taxon>
        <taxon>Clostridiaceae</taxon>
        <taxon>Clostridium</taxon>
    </lineage>
</organism>
<dbReference type="KEGG" id="ctae:BGI42_06515"/>
<dbReference type="SUPFAM" id="SSF49464">
    <property type="entry name" value="Carboxypeptidase regulatory domain-like"/>
    <property type="match status" value="1"/>
</dbReference>
<keyword evidence="1" id="KW-0121">Carboxypeptidase</keyword>
<keyword evidence="1" id="KW-0645">Protease</keyword>
<accession>A0A1D7XJY8</accession>
<dbReference type="EMBL" id="CP017253">
    <property type="protein sequence ID" value="AOR23409.1"/>
    <property type="molecule type" value="Genomic_DNA"/>
</dbReference>
<evidence type="ECO:0000313" key="2">
    <source>
        <dbReference type="Proteomes" id="UP000094652"/>
    </source>
</evidence>
<dbReference type="InterPro" id="IPR008969">
    <property type="entry name" value="CarboxyPept-like_regulatory"/>
</dbReference>
<dbReference type="GO" id="GO:0004180">
    <property type="term" value="F:carboxypeptidase activity"/>
    <property type="evidence" value="ECO:0007669"/>
    <property type="project" value="UniProtKB-KW"/>
</dbReference>
<reference evidence="2" key="1">
    <citation type="submission" date="2016-09" db="EMBL/GenBank/DDBJ databases">
        <title>Genomics of Clostridium taeniosporum, an organism which forms endospores with ribbon-like appendages.</title>
        <authorList>
            <person name="Walker J.R."/>
        </authorList>
    </citation>
    <scope>NUCLEOTIDE SEQUENCE [LARGE SCALE GENOMIC DNA]</scope>
    <source>
        <strain evidence="2">1/k</strain>
    </source>
</reference>
<protein>
    <submittedName>
        <fullName evidence="1">Carboxypeptidase regulatory-like domain-containing protein</fullName>
    </submittedName>
</protein>
<dbReference type="Proteomes" id="UP000094652">
    <property type="component" value="Chromosome"/>
</dbReference>
<name>A0A1D7XJY8_9CLOT</name>
<proteinExistence type="predicted"/>
<dbReference type="OrthoDB" id="1912420at2"/>
<keyword evidence="2" id="KW-1185">Reference proteome</keyword>
<evidence type="ECO:0000313" key="1">
    <source>
        <dbReference type="EMBL" id="AOR23409.1"/>
    </source>
</evidence>